<dbReference type="RefSeq" id="WP_330095015.1">
    <property type="nucleotide sequence ID" value="NZ_JAUZMY010000045.1"/>
</dbReference>
<reference evidence="1 2" key="1">
    <citation type="submission" date="2023-08" db="EMBL/GenBank/DDBJ databases">
        <authorList>
            <person name="Girao M."/>
            <person name="Carvalho M.F."/>
        </authorList>
    </citation>
    <scope>NUCLEOTIDE SEQUENCE [LARGE SCALE GENOMIC DNA]</scope>
    <source>
        <strain evidence="1 2">CT-R113</strain>
    </source>
</reference>
<organism evidence="1 2">
    <name type="scientific">Nocardiopsis codii</name>
    <dbReference type="NCBI Taxonomy" id="3065942"/>
    <lineage>
        <taxon>Bacteria</taxon>
        <taxon>Bacillati</taxon>
        <taxon>Actinomycetota</taxon>
        <taxon>Actinomycetes</taxon>
        <taxon>Streptosporangiales</taxon>
        <taxon>Nocardiopsidaceae</taxon>
        <taxon>Nocardiopsis</taxon>
    </lineage>
</organism>
<protein>
    <submittedName>
        <fullName evidence="1">Uncharacterized protein</fullName>
    </submittedName>
</protein>
<dbReference type="Proteomes" id="UP001356095">
    <property type="component" value="Unassembled WGS sequence"/>
</dbReference>
<proteinExistence type="predicted"/>
<accession>A0ABU7KG87</accession>
<sequence>MTQPEITPGAAVAVMRVIGDQVKAQTSAVRASAESEFKGLRAAGVKSMQAQLPTGAEVGRISIRDASPVVRWNGPALTEFVQRTAAHNLVDRVNPDVLGDPELVLWVLQHRPDMVRTEVYDSYRDQLKKKLTAEGELVDESTGELHKVAEIDRPAATGAFSYTPSDSAAEEVLAAWRSGALAGMGGVLSAITGPADGAQAAGGDQ</sequence>
<dbReference type="EMBL" id="JAUZMY010000045">
    <property type="protein sequence ID" value="MEE2041254.1"/>
    <property type="molecule type" value="Genomic_DNA"/>
</dbReference>
<evidence type="ECO:0000313" key="2">
    <source>
        <dbReference type="Proteomes" id="UP001356095"/>
    </source>
</evidence>
<gene>
    <name evidence="1" type="ORF">Q8791_28920</name>
</gene>
<evidence type="ECO:0000313" key="1">
    <source>
        <dbReference type="EMBL" id="MEE2041254.1"/>
    </source>
</evidence>
<keyword evidence="2" id="KW-1185">Reference proteome</keyword>
<name>A0ABU7KG87_9ACTN</name>
<comment type="caution">
    <text evidence="1">The sequence shown here is derived from an EMBL/GenBank/DDBJ whole genome shotgun (WGS) entry which is preliminary data.</text>
</comment>